<dbReference type="NCBIfam" id="TIGR03023">
    <property type="entry name" value="WcaJ_sugtrans"/>
    <property type="match status" value="1"/>
</dbReference>
<keyword evidence="4 7" id="KW-0812">Transmembrane</keyword>
<proteinExistence type="inferred from homology"/>
<dbReference type="EC" id="2.7.8.31" evidence="9"/>
<evidence type="ECO:0000256" key="4">
    <source>
        <dbReference type="ARBA" id="ARBA00022692"/>
    </source>
</evidence>
<dbReference type="Pfam" id="PF02397">
    <property type="entry name" value="Bac_transf"/>
    <property type="match status" value="1"/>
</dbReference>
<organism evidence="9 10">
    <name type="scientific">Endozoicomonas gorgoniicola</name>
    <dbReference type="NCBI Taxonomy" id="1234144"/>
    <lineage>
        <taxon>Bacteria</taxon>
        <taxon>Pseudomonadati</taxon>
        <taxon>Pseudomonadota</taxon>
        <taxon>Gammaproteobacteria</taxon>
        <taxon>Oceanospirillales</taxon>
        <taxon>Endozoicomonadaceae</taxon>
        <taxon>Endozoicomonas</taxon>
    </lineage>
</organism>
<keyword evidence="5 7" id="KW-1133">Transmembrane helix</keyword>
<dbReference type="InterPro" id="IPR003362">
    <property type="entry name" value="Bact_transf"/>
</dbReference>
<comment type="caution">
    <text evidence="9">The sequence shown here is derived from an EMBL/GenBank/DDBJ whole genome shotgun (WGS) entry which is preliminary data.</text>
</comment>
<evidence type="ECO:0000313" key="10">
    <source>
        <dbReference type="Proteomes" id="UP001209854"/>
    </source>
</evidence>
<evidence type="ECO:0000256" key="3">
    <source>
        <dbReference type="ARBA" id="ARBA00022679"/>
    </source>
</evidence>
<comment type="subcellular location">
    <subcellularLocation>
        <location evidence="1">Membrane</location>
        <topology evidence="1">Multi-pass membrane protein</topology>
    </subcellularLocation>
</comment>
<keyword evidence="10" id="KW-1185">Reference proteome</keyword>
<sequence>MPQGFSLSRSNLPAFLFIVMDILISYLTANTAFWLRFGYVETSFNYQSLSIIHVFLVLGASGIMGVYQSWRGRPLSFYLGSVIFSWLISFTLLVAFLVMTKSTEQYSRLWLGSWIVTSMSLSILYRVLVNVFLRSIRIRGRNSKRVLVIGRGRNYESIIQDMGHRNEWGYRLDVCLNYDQVSEASALVEKQLLKDDDFDECWLCLPLKDSGIIEEVMFALRFHTMDIRYMPGLRDVALLNHRVTPIAGFYSLDLSCSPLNEWTSVIKRTEDVVLSLVAILIASPLMLVIAGLVKITSDGPVFFKQRRLGVNGEPIDVYKFRTMHVHNEVDGKVTQAVKNDRRLTSIGGFLRRNSLDELPQFLNVLKGNMSIVGPRPHALVHNEQYKELVDSYMKRHKVKPGITGLAQVNGFRGETDTLVKMQKRVEMDLKYINSWSVTLDLKIILLTVLKGFSGTSAY</sequence>
<feature type="transmembrane region" description="Helical" evidence="7">
    <location>
        <begin position="272"/>
        <end position="293"/>
    </location>
</feature>
<dbReference type="GO" id="GO:0089702">
    <property type="term" value="F:undecaprenyl-phosphate glucose phosphotransferase activity"/>
    <property type="evidence" value="ECO:0007669"/>
    <property type="project" value="UniProtKB-EC"/>
</dbReference>
<feature type="transmembrane region" description="Helical" evidence="7">
    <location>
        <begin position="77"/>
        <end position="99"/>
    </location>
</feature>
<evidence type="ECO:0000256" key="2">
    <source>
        <dbReference type="ARBA" id="ARBA00006464"/>
    </source>
</evidence>
<evidence type="ECO:0000256" key="5">
    <source>
        <dbReference type="ARBA" id="ARBA00022989"/>
    </source>
</evidence>
<evidence type="ECO:0000259" key="8">
    <source>
        <dbReference type="Pfam" id="PF02397"/>
    </source>
</evidence>
<dbReference type="PANTHER" id="PTHR30576">
    <property type="entry name" value="COLANIC BIOSYNTHESIS UDP-GLUCOSE LIPID CARRIER TRANSFERASE"/>
    <property type="match status" value="1"/>
</dbReference>
<evidence type="ECO:0000313" key="9">
    <source>
        <dbReference type="EMBL" id="MCW7552205.1"/>
    </source>
</evidence>
<dbReference type="EMBL" id="JAPFCC010000001">
    <property type="protein sequence ID" value="MCW7552205.1"/>
    <property type="molecule type" value="Genomic_DNA"/>
</dbReference>
<dbReference type="NCBIfam" id="TIGR03025">
    <property type="entry name" value="EPS_sugtrans"/>
    <property type="match status" value="1"/>
</dbReference>
<keyword evidence="6 7" id="KW-0472">Membrane</keyword>
<evidence type="ECO:0000256" key="7">
    <source>
        <dbReference type="SAM" id="Phobius"/>
    </source>
</evidence>
<dbReference type="PANTHER" id="PTHR30576:SF0">
    <property type="entry name" value="UNDECAPRENYL-PHOSPHATE N-ACETYLGALACTOSAMINYL 1-PHOSPHATE TRANSFERASE-RELATED"/>
    <property type="match status" value="1"/>
</dbReference>
<feature type="transmembrane region" description="Helical" evidence="7">
    <location>
        <begin position="12"/>
        <end position="37"/>
    </location>
</feature>
<gene>
    <name evidence="9" type="ORF">NX722_05990</name>
</gene>
<dbReference type="InterPro" id="IPR017473">
    <property type="entry name" value="Undecaprenyl-P_gluc_Ptfrase"/>
</dbReference>
<protein>
    <submittedName>
        <fullName evidence="9">Undecaprenyl-phosphate glucose phosphotransferase</fullName>
        <ecNumber evidence="9">2.7.8.31</ecNumber>
    </submittedName>
</protein>
<feature type="domain" description="Bacterial sugar transferase" evidence="8">
    <location>
        <begin position="267"/>
        <end position="451"/>
    </location>
</feature>
<accession>A0ABT3MS69</accession>
<comment type="similarity">
    <text evidence="2">Belongs to the bacterial sugar transferase family.</text>
</comment>
<feature type="transmembrane region" description="Helical" evidence="7">
    <location>
        <begin position="111"/>
        <end position="133"/>
    </location>
</feature>
<reference evidence="9 10" key="1">
    <citation type="submission" date="2022-10" db="EMBL/GenBank/DDBJ databases">
        <title>High-quality genome sequences of two octocoral-associated bacteria, Endozoicomonas euniceicola EF212 and Endozoicomonas gorgoniicola PS125.</title>
        <authorList>
            <person name="Chiou Y.-J."/>
            <person name="Chen Y.-H."/>
        </authorList>
    </citation>
    <scope>NUCLEOTIDE SEQUENCE [LARGE SCALE GENOMIC DNA]</scope>
    <source>
        <strain evidence="9 10">PS125</strain>
    </source>
</reference>
<feature type="transmembrane region" description="Helical" evidence="7">
    <location>
        <begin position="49"/>
        <end position="70"/>
    </location>
</feature>
<dbReference type="Pfam" id="PF13727">
    <property type="entry name" value="CoA_binding_3"/>
    <property type="match status" value="1"/>
</dbReference>
<dbReference type="RefSeq" id="WP_262567187.1">
    <property type="nucleotide sequence ID" value="NZ_JAPFCC010000001.1"/>
</dbReference>
<dbReference type="Proteomes" id="UP001209854">
    <property type="component" value="Unassembled WGS sequence"/>
</dbReference>
<dbReference type="InterPro" id="IPR017475">
    <property type="entry name" value="EPS_sugar_tfrase"/>
</dbReference>
<keyword evidence="3 9" id="KW-0808">Transferase</keyword>
<name>A0ABT3MS69_9GAMM</name>
<evidence type="ECO:0000256" key="6">
    <source>
        <dbReference type="ARBA" id="ARBA00023136"/>
    </source>
</evidence>
<evidence type="ECO:0000256" key="1">
    <source>
        <dbReference type="ARBA" id="ARBA00004141"/>
    </source>
</evidence>